<evidence type="ECO:0000313" key="1">
    <source>
        <dbReference type="EMBL" id="KAF7843417.1"/>
    </source>
</evidence>
<dbReference type="AlphaFoldDB" id="A0A834XE68"/>
<dbReference type="Proteomes" id="UP000634136">
    <property type="component" value="Unassembled WGS sequence"/>
</dbReference>
<comment type="caution">
    <text evidence="1">The sequence shown here is derived from an EMBL/GenBank/DDBJ whole genome shotgun (WGS) entry which is preliminary data.</text>
</comment>
<evidence type="ECO:0000313" key="2">
    <source>
        <dbReference type="Proteomes" id="UP000634136"/>
    </source>
</evidence>
<reference evidence="1" key="1">
    <citation type="submission" date="2020-09" db="EMBL/GenBank/DDBJ databases">
        <title>Genome-Enabled Discovery of Anthraquinone Biosynthesis in Senna tora.</title>
        <authorList>
            <person name="Kang S.-H."/>
            <person name="Pandey R.P."/>
            <person name="Lee C.-M."/>
            <person name="Sim J.-S."/>
            <person name="Jeong J.-T."/>
            <person name="Choi B.-S."/>
            <person name="Jung M."/>
            <person name="Ginzburg D."/>
            <person name="Zhao K."/>
            <person name="Won S.Y."/>
            <person name="Oh T.-J."/>
            <person name="Yu Y."/>
            <person name="Kim N.-H."/>
            <person name="Lee O.R."/>
            <person name="Lee T.-H."/>
            <person name="Bashyal P."/>
            <person name="Kim T.-S."/>
            <person name="Lee W.-H."/>
            <person name="Kawkins C."/>
            <person name="Kim C.-K."/>
            <person name="Kim J.S."/>
            <person name="Ahn B.O."/>
            <person name="Rhee S.Y."/>
            <person name="Sohng J.K."/>
        </authorList>
    </citation>
    <scope>NUCLEOTIDE SEQUENCE</scope>
    <source>
        <tissue evidence="1">Leaf</tissue>
    </source>
</reference>
<accession>A0A834XE68</accession>
<gene>
    <name evidence="1" type="ORF">G2W53_000322</name>
</gene>
<proteinExistence type="predicted"/>
<dbReference type="EMBL" id="JAAIUW010000001">
    <property type="protein sequence ID" value="KAF7843417.1"/>
    <property type="molecule type" value="Genomic_DNA"/>
</dbReference>
<protein>
    <submittedName>
        <fullName evidence="1">Uncharacterized protein</fullName>
    </submittedName>
</protein>
<keyword evidence="2" id="KW-1185">Reference proteome</keyword>
<sequence>MRGKLRGKEKEAQCLVSTMRGKMREDVPSVQGSFDP</sequence>
<organism evidence="1 2">
    <name type="scientific">Senna tora</name>
    <dbReference type="NCBI Taxonomy" id="362788"/>
    <lineage>
        <taxon>Eukaryota</taxon>
        <taxon>Viridiplantae</taxon>
        <taxon>Streptophyta</taxon>
        <taxon>Embryophyta</taxon>
        <taxon>Tracheophyta</taxon>
        <taxon>Spermatophyta</taxon>
        <taxon>Magnoliopsida</taxon>
        <taxon>eudicotyledons</taxon>
        <taxon>Gunneridae</taxon>
        <taxon>Pentapetalae</taxon>
        <taxon>rosids</taxon>
        <taxon>fabids</taxon>
        <taxon>Fabales</taxon>
        <taxon>Fabaceae</taxon>
        <taxon>Caesalpinioideae</taxon>
        <taxon>Cassia clade</taxon>
        <taxon>Senna</taxon>
    </lineage>
</organism>
<name>A0A834XE68_9FABA</name>